<reference evidence="2" key="1">
    <citation type="submission" date="2021-11" db="EMBL/GenBank/DDBJ databases">
        <title>Australian commercial rhizobial inoculants.</title>
        <authorList>
            <person name="Kohlmeier M.G."/>
            <person name="O'Hara G.W."/>
            <person name="Colombi E."/>
            <person name="Ramsay J.P."/>
            <person name="Terpolilli J."/>
        </authorList>
    </citation>
    <scope>NUCLEOTIDE SEQUENCE</scope>
    <source>
        <strain evidence="2">CC829</strain>
        <plasmid evidence="2">pCC829_1</plasmid>
    </source>
</reference>
<geneLocation type="plasmid" evidence="2 3">
    <name>pCC829_1</name>
</geneLocation>
<keyword evidence="2" id="KW-0614">Plasmid</keyword>
<feature type="signal peptide" evidence="1">
    <location>
        <begin position="1"/>
        <end position="19"/>
    </location>
</feature>
<dbReference type="RefSeq" id="WP_231145716.1">
    <property type="nucleotide sequence ID" value="NZ_CP088101.1"/>
</dbReference>
<evidence type="ECO:0000313" key="2">
    <source>
        <dbReference type="EMBL" id="UFW91853.1"/>
    </source>
</evidence>
<dbReference type="Proteomes" id="UP001430990">
    <property type="component" value="Plasmid pCC829_1"/>
</dbReference>
<sequence length="47" mass="4996">MRLAITAIVLATGAAPAMAQQSSQHNMQNEAGRAGIHFATARAYRKI</sequence>
<protein>
    <submittedName>
        <fullName evidence="2">Uncharacterized protein</fullName>
    </submittedName>
</protein>
<keyword evidence="3" id="KW-1185">Reference proteome</keyword>
<keyword evidence="1" id="KW-0732">Signal</keyword>
<evidence type="ECO:0000313" key="3">
    <source>
        <dbReference type="Proteomes" id="UP001430990"/>
    </source>
</evidence>
<name>A0ABY3R1W1_9BRAD</name>
<organism evidence="2 3">
    <name type="scientific">Bradyrhizobium barranii</name>
    <dbReference type="NCBI Taxonomy" id="2992140"/>
    <lineage>
        <taxon>Bacteria</taxon>
        <taxon>Pseudomonadati</taxon>
        <taxon>Pseudomonadota</taxon>
        <taxon>Alphaproteobacteria</taxon>
        <taxon>Hyphomicrobiales</taxon>
        <taxon>Nitrobacteraceae</taxon>
        <taxon>Bradyrhizobium</taxon>
    </lineage>
</organism>
<proteinExistence type="predicted"/>
<evidence type="ECO:0000256" key="1">
    <source>
        <dbReference type="SAM" id="SignalP"/>
    </source>
</evidence>
<gene>
    <name evidence="2" type="ORF">BjapCC829_46405</name>
</gene>
<dbReference type="EMBL" id="CP088101">
    <property type="protein sequence ID" value="UFW91853.1"/>
    <property type="molecule type" value="Genomic_DNA"/>
</dbReference>
<feature type="chain" id="PRO_5047154051" evidence="1">
    <location>
        <begin position="20"/>
        <end position="47"/>
    </location>
</feature>
<accession>A0ABY3R1W1</accession>